<keyword evidence="2" id="KW-1185">Reference proteome</keyword>
<dbReference type="Proteomes" id="UP001558613">
    <property type="component" value="Unassembled WGS sequence"/>
</dbReference>
<reference evidence="1 2" key="1">
    <citation type="submission" date="2023-09" db="EMBL/GenBank/DDBJ databases">
        <authorList>
            <person name="Wang M."/>
        </authorList>
    </citation>
    <scope>NUCLEOTIDE SEQUENCE [LARGE SCALE GENOMIC DNA]</scope>
    <source>
        <strain evidence="1">GT-2023</strain>
        <tissue evidence="1">Liver</tissue>
    </source>
</reference>
<dbReference type="EMBL" id="JAYMGO010000016">
    <property type="protein sequence ID" value="KAL1258650.1"/>
    <property type="molecule type" value="Genomic_DNA"/>
</dbReference>
<evidence type="ECO:0000313" key="1">
    <source>
        <dbReference type="EMBL" id="KAL1258650.1"/>
    </source>
</evidence>
<name>A0ABR3M0K4_9TELE</name>
<sequence length="84" mass="9334">MSCIGSSLPLRAACRFSSSLNLLNDANENGFRGPPASIAVLEEDGRENKVKVPENEDDDGGFPPVRAQEFLISLIRVRRFCIYY</sequence>
<proteinExistence type="predicted"/>
<organism evidence="1 2">
    <name type="scientific">Cirrhinus molitorella</name>
    <name type="common">mud carp</name>
    <dbReference type="NCBI Taxonomy" id="172907"/>
    <lineage>
        <taxon>Eukaryota</taxon>
        <taxon>Metazoa</taxon>
        <taxon>Chordata</taxon>
        <taxon>Craniata</taxon>
        <taxon>Vertebrata</taxon>
        <taxon>Euteleostomi</taxon>
        <taxon>Actinopterygii</taxon>
        <taxon>Neopterygii</taxon>
        <taxon>Teleostei</taxon>
        <taxon>Ostariophysi</taxon>
        <taxon>Cypriniformes</taxon>
        <taxon>Cyprinidae</taxon>
        <taxon>Labeoninae</taxon>
        <taxon>Labeonini</taxon>
        <taxon>Cirrhinus</taxon>
    </lineage>
</organism>
<evidence type="ECO:0000313" key="2">
    <source>
        <dbReference type="Proteomes" id="UP001558613"/>
    </source>
</evidence>
<comment type="caution">
    <text evidence="1">The sequence shown here is derived from an EMBL/GenBank/DDBJ whole genome shotgun (WGS) entry which is preliminary data.</text>
</comment>
<gene>
    <name evidence="1" type="ORF">QQF64_009227</name>
</gene>
<protein>
    <submittedName>
        <fullName evidence="1">Uncharacterized protein</fullName>
    </submittedName>
</protein>
<accession>A0ABR3M0K4</accession>